<dbReference type="Proteomes" id="UP000176576">
    <property type="component" value="Unassembled WGS sequence"/>
</dbReference>
<feature type="transmembrane region" description="Helical" evidence="1">
    <location>
        <begin position="148"/>
        <end position="166"/>
    </location>
</feature>
<dbReference type="SUPFAM" id="SSF48317">
    <property type="entry name" value="Acid phosphatase/Vanadium-dependent haloperoxidase"/>
    <property type="match status" value="1"/>
</dbReference>
<feature type="transmembrane region" description="Helical" evidence="1">
    <location>
        <begin position="20"/>
        <end position="45"/>
    </location>
</feature>
<evidence type="ECO:0000313" key="3">
    <source>
        <dbReference type="EMBL" id="OGZ44768.1"/>
    </source>
</evidence>
<dbReference type="Gene3D" id="1.20.144.10">
    <property type="entry name" value="Phosphatidic acid phosphatase type 2/haloperoxidase"/>
    <property type="match status" value="1"/>
</dbReference>
<dbReference type="PANTHER" id="PTHR14969">
    <property type="entry name" value="SPHINGOSINE-1-PHOSPHATE PHOSPHOHYDROLASE"/>
    <property type="match status" value="1"/>
</dbReference>
<feature type="transmembrane region" description="Helical" evidence="1">
    <location>
        <begin position="124"/>
        <end position="142"/>
    </location>
</feature>
<evidence type="ECO:0000256" key="1">
    <source>
        <dbReference type="SAM" id="Phobius"/>
    </source>
</evidence>
<protein>
    <recommendedName>
        <fullName evidence="2">Phosphatidic acid phosphatase type 2/haloperoxidase domain-containing protein</fullName>
    </recommendedName>
</protein>
<evidence type="ECO:0000259" key="2">
    <source>
        <dbReference type="SMART" id="SM00014"/>
    </source>
</evidence>
<reference evidence="3 4" key="1">
    <citation type="journal article" date="2016" name="Nat. Commun.">
        <title>Thousands of microbial genomes shed light on interconnected biogeochemical processes in an aquifer system.</title>
        <authorList>
            <person name="Anantharaman K."/>
            <person name="Brown C.T."/>
            <person name="Hug L.A."/>
            <person name="Sharon I."/>
            <person name="Castelle C.J."/>
            <person name="Probst A.J."/>
            <person name="Thomas B.C."/>
            <person name="Singh A."/>
            <person name="Wilkins M.J."/>
            <person name="Karaoz U."/>
            <person name="Brodie E.L."/>
            <person name="Williams K.H."/>
            <person name="Hubbard S.S."/>
            <person name="Banfield J.F."/>
        </authorList>
    </citation>
    <scope>NUCLEOTIDE SEQUENCE [LARGE SCALE GENOMIC DNA]</scope>
</reference>
<comment type="caution">
    <text evidence="3">The sequence shown here is derived from an EMBL/GenBank/DDBJ whole genome shotgun (WGS) entry which is preliminary data.</text>
</comment>
<feature type="transmembrane region" description="Helical" evidence="1">
    <location>
        <begin position="98"/>
        <end position="117"/>
    </location>
</feature>
<sequence length="176" mass="19628">MTFNIFLFQSLNGFAADHGAFSQLVVFFANDLGFLLIGGLLVYLFTHKDQKKGVRDVVVVITAALVAWGLAHLIKYLYPHARPSTLADTYVLLPEKDSSFPSGHATFFSALATALYFYHKRLGLLYALGALLIGLARVVAGIHWPIDILAGYFLGGIIGFVVYYAYQRFEPWFEKK</sequence>
<feature type="transmembrane region" description="Helical" evidence="1">
    <location>
        <begin position="57"/>
        <end position="78"/>
    </location>
</feature>
<name>A0A1G2G4I3_9BACT</name>
<dbReference type="Pfam" id="PF01569">
    <property type="entry name" value="PAP2"/>
    <property type="match status" value="1"/>
</dbReference>
<dbReference type="InterPro" id="IPR036938">
    <property type="entry name" value="PAP2/HPO_sf"/>
</dbReference>
<proteinExistence type="predicted"/>
<dbReference type="EMBL" id="MHNN01000029">
    <property type="protein sequence ID" value="OGZ44768.1"/>
    <property type="molecule type" value="Genomic_DNA"/>
</dbReference>
<feature type="domain" description="Phosphatidic acid phosphatase type 2/haloperoxidase" evidence="2">
    <location>
        <begin position="56"/>
        <end position="163"/>
    </location>
</feature>
<evidence type="ECO:0000313" key="4">
    <source>
        <dbReference type="Proteomes" id="UP000176576"/>
    </source>
</evidence>
<organism evidence="3 4">
    <name type="scientific">Candidatus Ryanbacteria bacterium RIFCSPHIGHO2_02_FULL_45_13b</name>
    <dbReference type="NCBI Taxonomy" id="1802117"/>
    <lineage>
        <taxon>Bacteria</taxon>
        <taxon>Candidatus Ryaniibacteriota</taxon>
    </lineage>
</organism>
<accession>A0A1G2G4I3</accession>
<dbReference type="AlphaFoldDB" id="A0A1G2G4I3"/>
<dbReference type="CDD" id="cd01610">
    <property type="entry name" value="PAP2_like"/>
    <property type="match status" value="1"/>
</dbReference>
<dbReference type="InterPro" id="IPR000326">
    <property type="entry name" value="PAP2/HPO"/>
</dbReference>
<keyword evidence="1" id="KW-0812">Transmembrane</keyword>
<keyword evidence="1" id="KW-0472">Membrane</keyword>
<dbReference type="PANTHER" id="PTHR14969:SF13">
    <property type="entry name" value="AT30094P"/>
    <property type="match status" value="1"/>
</dbReference>
<keyword evidence="1" id="KW-1133">Transmembrane helix</keyword>
<dbReference type="STRING" id="1802117.A3J54_01250"/>
<gene>
    <name evidence="3" type="ORF">A3J54_01250</name>
</gene>
<dbReference type="SMART" id="SM00014">
    <property type="entry name" value="acidPPc"/>
    <property type="match status" value="1"/>
</dbReference>